<comment type="caution">
    <text evidence="1">The sequence shown here is derived from an EMBL/GenBank/DDBJ whole genome shotgun (WGS) entry which is preliminary data.</text>
</comment>
<proteinExistence type="predicted"/>
<dbReference type="Proteomes" id="UP001607303">
    <property type="component" value="Unassembled WGS sequence"/>
</dbReference>
<accession>A0ABD2C7V2</accession>
<dbReference type="AlphaFoldDB" id="A0ABD2C7V2"/>
<evidence type="ECO:0000313" key="1">
    <source>
        <dbReference type="EMBL" id="KAL2741120.1"/>
    </source>
</evidence>
<name>A0ABD2C7V2_VESMC</name>
<organism evidence="1 2">
    <name type="scientific">Vespula maculifrons</name>
    <name type="common">Eastern yellow jacket</name>
    <name type="synonym">Wasp</name>
    <dbReference type="NCBI Taxonomy" id="7453"/>
    <lineage>
        <taxon>Eukaryota</taxon>
        <taxon>Metazoa</taxon>
        <taxon>Ecdysozoa</taxon>
        <taxon>Arthropoda</taxon>
        <taxon>Hexapoda</taxon>
        <taxon>Insecta</taxon>
        <taxon>Pterygota</taxon>
        <taxon>Neoptera</taxon>
        <taxon>Endopterygota</taxon>
        <taxon>Hymenoptera</taxon>
        <taxon>Apocrita</taxon>
        <taxon>Aculeata</taxon>
        <taxon>Vespoidea</taxon>
        <taxon>Vespidae</taxon>
        <taxon>Vespinae</taxon>
        <taxon>Vespula</taxon>
    </lineage>
</organism>
<dbReference type="EMBL" id="JAYRBN010000059">
    <property type="protein sequence ID" value="KAL2741120.1"/>
    <property type="molecule type" value="Genomic_DNA"/>
</dbReference>
<protein>
    <submittedName>
        <fullName evidence="1">Transposable element Tc3 transposase</fullName>
    </submittedName>
</protein>
<sequence>MYATIYSCDVESTDKVPVNPLLKRSDYLRVISCSTKVSGMERFRTFRESVSELKKKSPGAAHAIRTAEHIENVRTTIQVSRCSARRHVDALQILNRSLHRILHKDLNFPFIQNDCRSNNALNGITEKTLQNIRFCLYDILFRSNALSLVNSLVINTMCMHHLSVHRYTHTKSRKVSSHVRSFTANCDTNNWNIYGTLLETFEKDEVIFRNSRQSFRPYEDFVIKELSENIVWEQ</sequence>
<gene>
    <name evidence="1" type="ORF">V1477_010181</name>
</gene>
<reference evidence="1 2" key="1">
    <citation type="journal article" date="2024" name="Ann. Entomol. Soc. Am.">
        <title>Genomic analyses of the southern and eastern yellowjacket wasps (Hymenoptera: Vespidae) reveal evolutionary signatures of social life.</title>
        <authorList>
            <person name="Catto M.A."/>
            <person name="Caine P.B."/>
            <person name="Orr S.E."/>
            <person name="Hunt B.G."/>
            <person name="Goodisman M.A.D."/>
        </authorList>
    </citation>
    <scope>NUCLEOTIDE SEQUENCE [LARGE SCALE GENOMIC DNA]</scope>
    <source>
        <strain evidence="1">232</strain>
        <tissue evidence="1">Head and thorax</tissue>
    </source>
</reference>
<evidence type="ECO:0000313" key="2">
    <source>
        <dbReference type="Proteomes" id="UP001607303"/>
    </source>
</evidence>
<keyword evidence="2" id="KW-1185">Reference proteome</keyword>